<protein>
    <submittedName>
        <fullName evidence="2">Uncharacterized protein</fullName>
    </submittedName>
</protein>
<feature type="chain" id="PRO_5032854875" evidence="1">
    <location>
        <begin position="25"/>
        <end position="231"/>
    </location>
</feature>
<dbReference type="AlphaFoldDB" id="A0A845ADL2"/>
<reference evidence="2 3" key="1">
    <citation type="submission" date="2019-12" db="EMBL/GenBank/DDBJ databases">
        <title>Genomic-based taxomic classification of the family Erythrobacteraceae.</title>
        <authorList>
            <person name="Xu L."/>
        </authorList>
    </citation>
    <scope>NUCLEOTIDE SEQUENCE [LARGE SCALE GENOMIC DNA]</scope>
    <source>
        <strain evidence="2 3">KEMB 9005-328</strain>
    </source>
</reference>
<evidence type="ECO:0000256" key="1">
    <source>
        <dbReference type="SAM" id="SignalP"/>
    </source>
</evidence>
<comment type="caution">
    <text evidence="2">The sequence shown here is derived from an EMBL/GenBank/DDBJ whole genome shotgun (WGS) entry which is preliminary data.</text>
</comment>
<proteinExistence type="predicted"/>
<dbReference type="RefSeq" id="WP_160752855.1">
    <property type="nucleotide sequence ID" value="NZ_WTYA01000004.1"/>
</dbReference>
<gene>
    <name evidence="2" type="ORF">GRI58_06975</name>
</gene>
<keyword evidence="3" id="KW-1185">Reference proteome</keyword>
<sequence length="231" mass="25202">MKMHSLVALVCAIGLGVVSISASAQDDGNERSETGTRFSKERYNNKRDARATLSYFGRCVAEYKSDKIGKYLLDPSDTNWKAMTYFPNSQSGCLTQYGMRSSFREMRGALSEGWYLRKYPDGPPAGTVDDPKAAPSQKDSVARIMAADPADRSSVIVDEFALCVAATAPLEADALLRTKVTSKAERAAINALAPYFGPCAFEGQKMSFDVESLRAALDYGMARRVAMRDAT</sequence>
<dbReference type="OrthoDB" id="7428252at2"/>
<evidence type="ECO:0000313" key="3">
    <source>
        <dbReference type="Proteomes" id="UP000439780"/>
    </source>
</evidence>
<organism evidence="2 3">
    <name type="scientific">Qipengyuania algicida</name>
    <dbReference type="NCBI Taxonomy" id="1836209"/>
    <lineage>
        <taxon>Bacteria</taxon>
        <taxon>Pseudomonadati</taxon>
        <taxon>Pseudomonadota</taxon>
        <taxon>Alphaproteobacteria</taxon>
        <taxon>Sphingomonadales</taxon>
        <taxon>Erythrobacteraceae</taxon>
        <taxon>Qipengyuania</taxon>
    </lineage>
</organism>
<dbReference type="EMBL" id="WTYA01000004">
    <property type="protein sequence ID" value="MXP28562.1"/>
    <property type="molecule type" value="Genomic_DNA"/>
</dbReference>
<accession>A0A845ADL2</accession>
<name>A0A845ADL2_9SPHN</name>
<evidence type="ECO:0000313" key="2">
    <source>
        <dbReference type="EMBL" id="MXP28562.1"/>
    </source>
</evidence>
<dbReference type="Proteomes" id="UP000439780">
    <property type="component" value="Unassembled WGS sequence"/>
</dbReference>
<feature type="signal peptide" evidence="1">
    <location>
        <begin position="1"/>
        <end position="24"/>
    </location>
</feature>
<keyword evidence="1" id="KW-0732">Signal</keyword>